<evidence type="ECO:0000313" key="14">
    <source>
        <dbReference type="EMBL" id="KAK5578615.1"/>
    </source>
</evidence>
<evidence type="ECO:0000256" key="8">
    <source>
        <dbReference type="ARBA" id="ARBA00022989"/>
    </source>
</evidence>
<evidence type="ECO:0000256" key="7">
    <source>
        <dbReference type="ARBA" id="ARBA00022840"/>
    </source>
</evidence>
<feature type="compositionally biased region" description="Acidic residues" evidence="10">
    <location>
        <begin position="674"/>
        <end position="684"/>
    </location>
</feature>
<dbReference type="Pfam" id="PF00664">
    <property type="entry name" value="ABC_membrane"/>
    <property type="match status" value="2"/>
</dbReference>
<feature type="transmembrane region" description="Helical" evidence="11">
    <location>
        <begin position="110"/>
        <end position="131"/>
    </location>
</feature>
<feature type="transmembrane region" description="Helical" evidence="11">
    <location>
        <begin position="785"/>
        <end position="805"/>
    </location>
</feature>
<dbReference type="GO" id="GO:0030587">
    <property type="term" value="P:sorocarp development"/>
    <property type="evidence" value="ECO:0007669"/>
    <property type="project" value="UniProtKB-ARBA"/>
</dbReference>
<dbReference type="InterPro" id="IPR003439">
    <property type="entry name" value="ABC_transporter-like_ATP-bd"/>
</dbReference>
<proteinExistence type="inferred from homology"/>
<evidence type="ECO:0000259" key="12">
    <source>
        <dbReference type="PROSITE" id="PS50893"/>
    </source>
</evidence>
<organism evidence="14 15">
    <name type="scientific">Dictyostelium firmibasis</name>
    <dbReference type="NCBI Taxonomy" id="79012"/>
    <lineage>
        <taxon>Eukaryota</taxon>
        <taxon>Amoebozoa</taxon>
        <taxon>Evosea</taxon>
        <taxon>Eumycetozoa</taxon>
        <taxon>Dictyostelia</taxon>
        <taxon>Dictyosteliales</taxon>
        <taxon>Dictyosteliaceae</taxon>
        <taxon>Dictyostelium</taxon>
    </lineage>
</organism>
<feature type="transmembrane region" description="Helical" evidence="11">
    <location>
        <begin position="854"/>
        <end position="877"/>
    </location>
</feature>
<feature type="region of interest" description="Disordered" evidence="10">
    <location>
        <begin position="1319"/>
        <end position="1389"/>
    </location>
</feature>
<evidence type="ECO:0000256" key="5">
    <source>
        <dbReference type="ARBA" id="ARBA00022737"/>
    </source>
</evidence>
<dbReference type="SMART" id="SM00382">
    <property type="entry name" value="AAA"/>
    <property type="match status" value="2"/>
</dbReference>
<feature type="transmembrane region" description="Helical" evidence="11">
    <location>
        <begin position="883"/>
        <end position="902"/>
    </location>
</feature>
<keyword evidence="7" id="KW-0067">ATP-binding</keyword>
<evidence type="ECO:0000256" key="4">
    <source>
        <dbReference type="ARBA" id="ARBA00022692"/>
    </source>
</evidence>
<feature type="compositionally biased region" description="Low complexity" evidence="10">
    <location>
        <begin position="1374"/>
        <end position="1389"/>
    </location>
</feature>
<feature type="region of interest" description="Disordered" evidence="10">
    <location>
        <begin position="1"/>
        <end position="40"/>
    </location>
</feature>
<dbReference type="CDD" id="cd18580">
    <property type="entry name" value="ABC_6TM_ABCC_D2"/>
    <property type="match status" value="1"/>
</dbReference>
<dbReference type="Gene3D" id="1.20.1560.10">
    <property type="entry name" value="ABC transporter type 1, transmembrane domain"/>
    <property type="match status" value="2"/>
</dbReference>
<comment type="similarity">
    <text evidence="2">Belongs to the ABC transporter superfamily. ABCC family. Conjugate transporter (TC 3.A.1.208) subfamily.</text>
</comment>
<feature type="transmembrane region" description="Helical" evidence="11">
    <location>
        <begin position="968"/>
        <end position="989"/>
    </location>
</feature>
<feature type="transmembrane region" description="Helical" evidence="11">
    <location>
        <begin position="382"/>
        <end position="404"/>
    </location>
</feature>
<feature type="transmembrane region" description="Helical" evidence="11">
    <location>
        <begin position="163"/>
        <end position="181"/>
    </location>
</feature>
<sequence>MELEEVGLEAQPNIDKDKNQKNHKDKKVKEKKEKKIGYGGKKSAEENSNIISWLTFSWADKFVVHCFRHVLQLSHIWDLASYDKSAYLAEHIAVAWDTEIKKPKPSYINAAFRAFGLYFTLSWFFYAIYAASQFVGPEILKRMVTFVLESRAGVSTEDPNMGYYYALIMFGSAMVGSLCLYQSNMISARTGDRLRSVIVLDVYRKAIKLSNSARANTSPGEIVNLMSNDAQRMVEVFQLVNNGVFALPQIIVCLALLYRAIGWPTFVGLGLMIAAVPFNGIAAKKLTEIRRHLVGFTDKRVKTTNEILQAIKIIKLYAWEDSFAKKVIERREAEIKLLFSFSRYRAMLIVIVAALPTAVSVLVFSSYYGYYKKLDAGEIFAALSYLNILRLPLGFLPIIVALGIQMKIAAQRVTDFLLLPEMKEITKIEDPSIADGIYIKDATLTWNQEKKEESFTLKNINFEAKGKTLTMIVGSVGSGKSSLIQGMLGEMDVLEGSVAMKGNVAYVPQQAWIINATLKDNILFGLPYNEAKYNRVLEVCALERDIELFPQGDLVEIGERGVNLSGGQKQRVSIARAVYSDADVYILDDPLSAVDAHVGKHLFHRCFKGILKSKTVILAANQLNYLPFAHYTVVLKAGEISERGTYQQLVNAQKEFSELLQAYGVDETAVNQDTNDDNDIEESDNIVVEEKTKPTEKPKLQNKDGVLTSQEEREEGAVAMWVYWKYITVGGGFLFLMAFIFFLMDTGTRTFVDWWLSHWQTESTQNALRVAIGQDPQGLTDTQYLGIYIGIGITSILISAGRNFLFFEYTVRASRAIHHQLFNALLRAPMSFFDTTPLGRIINRFTRDLDGVDNLMATSISQFLVFFTTVIATLIIISIITPFLLVPLAPICIIFYFLQFFYRYTSRELQRLEAISRSPIFSHFSETLGGVVSIRAYRKKEENILTNQQRLDNNNKCYLTLQAMNQWLGLRLDLLANLVTFFACLFITIDKDTISAANVGLSLSYALSLTGNLNRATLQAADTETKMNSVERITHYIKGPVEALQVVEDHRPSSDWPPHGAITFDNLVMRYREGLDPVLKGISCEIKAKEKIGIVGRTGAGKSSIVLALFRLIEASEGAILIDGENIAKFGLKDLRRNLAIIPQDPVLFSGTLRENIDPFNEKTDEELWSVLKDIQLYDVTKALEGGLDSKVTEGGDNWSVGQRQLLCLARALLRNPKILVLDEATASVDGHSDSLIQATIREKFSNCTILTIAHRLNTIMDSDRIMVLDAGKISEFDEPCTLLQNPTGLLNWLVEETGPQNAAYLRRLAQAKKDGINVDEITPPISPAPEPKIKKEGYDIDNINSPPQEQSTKAQDNPSPKDLDNDNSDNDNDNNNNNNNNSESSDNN</sequence>
<dbReference type="Pfam" id="PF00005">
    <property type="entry name" value="ABC_tran"/>
    <property type="match status" value="2"/>
</dbReference>
<dbReference type="PANTHER" id="PTHR24223">
    <property type="entry name" value="ATP-BINDING CASSETTE SUB-FAMILY C"/>
    <property type="match status" value="1"/>
</dbReference>
<feature type="domain" description="ABC transmembrane type-1" evidence="13">
    <location>
        <begin position="124"/>
        <end position="405"/>
    </location>
</feature>
<protein>
    <submittedName>
        <fullName evidence="14">Uncharacterized protein</fullName>
    </submittedName>
</protein>
<evidence type="ECO:0000313" key="15">
    <source>
        <dbReference type="Proteomes" id="UP001344447"/>
    </source>
</evidence>
<dbReference type="PANTHER" id="PTHR24223:SF329">
    <property type="entry name" value="ABC TRANSPORTER C FAMILY MEMBER 10-RELATED"/>
    <property type="match status" value="1"/>
</dbReference>
<dbReference type="CDD" id="cd18579">
    <property type="entry name" value="ABC_6TM_ABCC_D1"/>
    <property type="match status" value="1"/>
</dbReference>
<dbReference type="InterPro" id="IPR044746">
    <property type="entry name" value="ABCC_6TM_D1"/>
</dbReference>
<feature type="domain" description="ABC transporter" evidence="12">
    <location>
        <begin position="1062"/>
        <end position="1296"/>
    </location>
</feature>
<feature type="transmembrane region" description="Helical" evidence="11">
    <location>
        <begin position="723"/>
        <end position="744"/>
    </location>
</feature>
<dbReference type="SUPFAM" id="SSF90123">
    <property type="entry name" value="ABC transporter transmembrane region"/>
    <property type="match status" value="2"/>
</dbReference>
<dbReference type="InterPro" id="IPR017871">
    <property type="entry name" value="ABC_transporter-like_CS"/>
</dbReference>
<feature type="compositionally biased region" description="Basic and acidic residues" evidence="10">
    <location>
        <begin position="688"/>
        <end position="702"/>
    </location>
</feature>
<keyword evidence="4 11" id="KW-0812">Transmembrane</keyword>
<dbReference type="GO" id="GO:0005524">
    <property type="term" value="F:ATP binding"/>
    <property type="evidence" value="ECO:0007669"/>
    <property type="project" value="UniProtKB-KW"/>
</dbReference>
<evidence type="ECO:0000256" key="11">
    <source>
        <dbReference type="SAM" id="Phobius"/>
    </source>
</evidence>
<dbReference type="GO" id="GO:0016887">
    <property type="term" value="F:ATP hydrolysis activity"/>
    <property type="evidence" value="ECO:0007669"/>
    <property type="project" value="InterPro"/>
</dbReference>
<dbReference type="Proteomes" id="UP001344447">
    <property type="component" value="Unassembled WGS sequence"/>
</dbReference>
<keyword evidence="3" id="KW-0813">Transport</keyword>
<dbReference type="FunFam" id="1.20.1560.10:FF:000024">
    <property type="entry name" value="ABC transporter C family member 2"/>
    <property type="match status" value="1"/>
</dbReference>
<evidence type="ECO:0000256" key="6">
    <source>
        <dbReference type="ARBA" id="ARBA00022741"/>
    </source>
</evidence>
<dbReference type="GO" id="GO:0016020">
    <property type="term" value="C:membrane"/>
    <property type="evidence" value="ECO:0007669"/>
    <property type="project" value="UniProtKB-SubCell"/>
</dbReference>
<feature type="transmembrane region" description="Helical" evidence="11">
    <location>
        <begin position="236"/>
        <end position="257"/>
    </location>
</feature>
<dbReference type="InterPro" id="IPR003593">
    <property type="entry name" value="AAA+_ATPase"/>
</dbReference>
<dbReference type="PROSITE" id="PS50893">
    <property type="entry name" value="ABC_TRANSPORTER_2"/>
    <property type="match status" value="2"/>
</dbReference>
<evidence type="ECO:0000256" key="10">
    <source>
        <dbReference type="SAM" id="MobiDB-lite"/>
    </source>
</evidence>
<gene>
    <name evidence="14" type="ORF">RB653_008287</name>
</gene>
<evidence type="ECO:0000256" key="2">
    <source>
        <dbReference type="ARBA" id="ARBA00009726"/>
    </source>
</evidence>
<dbReference type="FunFam" id="1.20.1560.10:FF:000010">
    <property type="entry name" value="Multidrug resistance-associated ABC transporter"/>
    <property type="match status" value="1"/>
</dbReference>
<dbReference type="GO" id="GO:0140359">
    <property type="term" value="F:ABC-type transporter activity"/>
    <property type="evidence" value="ECO:0007669"/>
    <property type="project" value="InterPro"/>
</dbReference>
<reference evidence="14 15" key="1">
    <citation type="submission" date="2023-11" db="EMBL/GenBank/DDBJ databases">
        <title>Dfirmibasis_genome.</title>
        <authorList>
            <person name="Edelbroek B."/>
            <person name="Kjellin J."/>
            <person name="Jerlstrom-Hultqvist J."/>
            <person name="Soderbom F."/>
        </authorList>
    </citation>
    <scope>NUCLEOTIDE SEQUENCE [LARGE SCALE GENOMIC DNA]</scope>
    <source>
        <strain evidence="14 15">TNS-C-14</strain>
    </source>
</reference>
<feature type="region of interest" description="Disordered" evidence="10">
    <location>
        <begin position="671"/>
        <end position="706"/>
    </location>
</feature>
<feature type="domain" description="ABC transmembrane type-1" evidence="13">
    <location>
        <begin position="736"/>
        <end position="1025"/>
    </location>
</feature>
<comment type="caution">
    <text evidence="14">The sequence shown here is derived from an EMBL/GenBank/DDBJ whole genome shotgun (WGS) entry which is preliminary data.</text>
</comment>
<dbReference type="InterPro" id="IPR036640">
    <property type="entry name" value="ABC1_TM_sf"/>
</dbReference>
<dbReference type="InterPro" id="IPR027417">
    <property type="entry name" value="P-loop_NTPase"/>
</dbReference>
<feature type="domain" description="ABC transporter" evidence="12">
    <location>
        <begin position="437"/>
        <end position="662"/>
    </location>
</feature>
<feature type="compositionally biased region" description="Basic and acidic residues" evidence="10">
    <location>
        <begin position="14"/>
        <end position="36"/>
    </location>
</feature>
<dbReference type="SUPFAM" id="SSF52540">
    <property type="entry name" value="P-loop containing nucleoside triphosphate hydrolases"/>
    <property type="match status" value="2"/>
</dbReference>
<evidence type="ECO:0000259" key="13">
    <source>
        <dbReference type="PROSITE" id="PS50929"/>
    </source>
</evidence>
<dbReference type="PROSITE" id="PS00211">
    <property type="entry name" value="ABC_TRANSPORTER_1"/>
    <property type="match status" value="1"/>
</dbReference>
<keyword evidence="15" id="KW-1185">Reference proteome</keyword>
<feature type="compositionally biased region" description="Polar residues" evidence="10">
    <location>
        <begin position="1343"/>
        <end position="1359"/>
    </location>
</feature>
<dbReference type="Gene3D" id="3.40.50.300">
    <property type="entry name" value="P-loop containing nucleotide triphosphate hydrolases"/>
    <property type="match status" value="2"/>
</dbReference>
<feature type="transmembrane region" description="Helical" evidence="11">
    <location>
        <begin position="263"/>
        <end position="282"/>
    </location>
</feature>
<comment type="subcellular location">
    <subcellularLocation>
        <location evidence="1">Membrane</location>
        <topology evidence="1">Multi-pass membrane protein</topology>
    </subcellularLocation>
</comment>
<dbReference type="PROSITE" id="PS50929">
    <property type="entry name" value="ABC_TM1F"/>
    <property type="match status" value="2"/>
</dbReference>
<accession>A0AAN7YZN0</accession>
<keyword evidence="8 11" id="KW-1133">Transmembrane helix</keyword>
<evidence type="ECO:0000256" key="3">
    <source>
        <dbReference type="ARBA" id="ARBA00022448"/>
    </source>
</evidence>
<evidence type="ECO:0000256" key="9">
    <source>
        <dbReference type="ARBA" id="ARBA00023136"/>
    </source>
</evidence>
<dbReference type="EMBL" id="JAVFKY010000003">
    <property type="protein sequence ID" value="KAK5578615.1"/>
    <property type="molecule type" value="Genomic_DNA"/>
</dbReference>
<dbReference type="InterPro" id="IPR011527">
    <property type="entry name" value="ABC1_TM_dom"/>
</dbReference>
<dbReference type="InterPro" id="IPR044726">
    <property type="entry name" value="ABCC_6TM_D2"/>
</dbReference>
<dbReference type="InterPro" id="IPR050173">
    <property type="entry name" value="ABC_transporter_C-like"/>
</dbReference>
<feature type="transmembrane region" description="Helical" evidence="11">
    <location>
        <begin position="346"/>
        <end position="370"/>
    </location>
</feature>
<dbReference type="CDD" id="cd03250">
    <property type="entry name" value="ABCC_MRP_domain1"/>
    <property type="match status" value="1"/>
</dbReference>
<dbReference type="FunFam" id="3.40.50.300:FF:002981">
    <property type="entry name" value="ABC transporter C family member 5"/>
    <property type="match status" value="1"/>
</dbReference>
<evidence type="ECO:0000256" key="1">
    <source>
        <dbReference type="ARBA" id="ARBA00004141"/>
    </source>
</evidence>
<dbReference type="FunFam" id="3.40.50.300:FF:000163">
    <property type="entry name" value="Multidrug resistance-associated protein member 4"/>
    <property type="match status" value="1"/>
</dbReference>
<name>A0AAN7YZN0_9MYCE</name>
<dbReference type="CDD" id="cd03244">
    <property type="entry name" value="ABCC_MRP_domain2"/>
    <property type="match status" value="1"/>
</dbReference>
<keyword evidence="6" id="KW-0547">Nucleotide-binding</keyword>
<keyword evidence="9 11" id="KW-0472">Membrane</keyword>
<keyword evidence="5" id="KW-0677">Repeat</keyword>